<evidence type="ECO:0000313" key="1">
    <source>
        <dbReference type="EMBL" id="EHI51704.1"/>
    </source>
</evidence>
<protein>
    <submittedName>
        <fullName evidence="1">Uncharacterized protein</fullName>
    </submittedName>
</protein>
<accession>A0ABN0DXI6</accession>
<reference evidence="1 2" key="1">
    <citation type="journal article" date="2012" name="Front. Microbiol.">
        <title>Draft Genome Sequence of the Virulent Strain 01-B526 of the Fish Pathogen Aeromonas salmonicida.</title>
        <authorList>
            <person name="Charette S.J."/>
            <person name="Brochu F."/>
            <person name="Boyle B."/>
            <person name="Filion G."/>
            <person name="Tanaka K.H."/>
            <person name="Derome N."/>
        </authorList>
    </citation>
    <scope>NUCLEOTIDE SEQUENCE [LARGE SCALE GENOMIC DNA]</scope>
    <source>
        <strain evidence="1 2">01-B526</strain>
    </source>
</reference>
<gene>
    <name evidence="1" type="ORF">IYQ_15228</name>
</gene>
<comment type="caution">
    <text evidence="1">The sequence shown here is derived from an EMBL/GenBank/DDBJ whole genome shotgun (WGS) entry which is preliminary data.</text>
</comment>
<name>A0ABN0DXI6_AERSS</name>
<proteinExistence type="predicted"/>
<dbReference type="EMBL" id="AGVO01000055">
    <property type="protein sequence ID" value="EHI51704.1"/>
    <property type="molecule type" value="Genomic_DNA"/>
</dbReference>
<keyword evidence="2" id="KW-1185">Reference proteome</keyword>
<evidence type="ECO:0000313" key="2">
    <source>
        <dbReference type="Proteomes" id="UP000006428"/>
    </source>
</evidence>
<sequence length="49" mass="5880">MMVLEQKTIPIVQKMKRNYIPVKPELLHKNLKTHIYKVEQIQMQACQIC</sequence>
<dbReference type="Proteomes" id="UP000006428">
    <property type="component" value="Unassembled WGS sequence"/>
</dbReference>
<organism evidence="1 2">
    <name type="scientific">Aeromonas salmonicida subsp. salmonicida 01-B526</name>
    <dbReference type="NCBI Taxonomy" id="1076135"/>
    <lineage>
        <taxon>Bacteria</taxon>
        <taxon>Pseudomonadati</taxon>
        <taxon>Pseudomonadota</taxon>
        <taxon>Gammaproteobacteria</taxon>
        <taxon>Aeromonadales</taxon>
        <taxon>Aeromonadaceae</taxon>
        <taxon>Aeromonas</taxon>
    </lineage>
</organism>